<gene>
    <name evidence="1" type="ORF">AVEN_259295_1</name>
</gene>
<name>A0A4Y2GMK0_ARAVE</name>
<keyword evidence="2" id="KW-1185">Reference proteome</keyword>
<proteinExistence type="predicted"/>
<comment type="caution">
    <text evidence="1">The sequence shown here is derived from an EMBL/GenBank/DDBJ whole genome shotgun (WGS) entry which is preliminary data.</text>
</comment>
<protein>
    <recommendedName>
        <fullName evidence="3">Reverse transcriptase domain-containing protein</fullName>
    </recommendedName>
</protein>
<evidence type="ECO:0000313" key="2">
    <source>
        <dbReference type="Proteomes" id="UP000499080"/>
    </source>
</evidence>
<sequence length="111" mass="13086">MVMFNEQNKEDCDPLAFRPICLLDAMGKELDKLITQRVFFHLLSNNHLHPHQYLQWQKYPRRHPEPKKWIHNERSESKHSVVVSLDVKSTFIRVRCSIFSKISTALVTGSI</sequence>
<evidence type="ECO:0000313" key="1">
    <source>
        <dbReference type="EMBL" id="GBM53304.1"/>
    </source>
</evidence>
<dbReference type="AlphaFoldDB" id="A0A4Y2GMK0"/>
<organism evidence="1 2">
    <name type="scientific">Araneus ventricosus</name>
    <name type="common">Orbweaver spider</name>
    <name type="synonym">Epeira ventricosa</name>
    <dbReference type="NCBI Taxonomy" id="182803"/>
    <lineage>
        <taxon>Eukaryota</taxon>
        <taxon>Metazoa</taxon>
        <taxon>Ecdysozoa</taxon>
        <taxon>Arthropoda</taxon>
        <taxon>Chelicerata</taxon>
        <taxon>Arachnida</taxon>
        <taxon>Araneae</taxon>
        <taxon>Araneomorphae</taxon>
        <taxon>Entelegynae</taxon>
        <taxon>Araneoidea</taxon>
        <taxon>Araneidae</taxon>
        <taxon>Araneus</taxon>
    </lineage>
</organism>
<dbReference type="EMBL" id="BGPR01001413">
    <property type="protein sequence ID" value="GBM53304.1"/>
    <property type="molecule type" value="Genomic_DNA"/>
</dbReference>
<accession>A0A4Y2GMK0</accession>
<reference evidence="1 2" key="1">
    <citation type="journal article" date="2019" name="Sci. Rep.">
        <title>Orb-weaving spider Araneus ventricosus genome elucidates the spidroin gene catalogue.</title>
        <authorList>
            <person name="Kono N."/>
            <person name="Nakamura H."/>
            <person name="Ohtoshi R."/>
            <person name="Moran D.A.P."/>
            <person name="Shinohara A."/>
            <person name="Yoshida Y."/>
            <person name="Fujiwara M."/>
            <person name="Mori M."/>
            <person name="Tomita M."/>
            <person name="Arakawa K."/>
        </authorList>
    </citation>
    <scope>NUCLEOTIDE SEQUENCE [LARGE SCALE GENOMIC DNA]</scope>
</reference>
<dbReference type="Proteomes" id="UP000499080">
    <property type="component" value="Unassembled WGS sequence"/>
</dbReference>
<evidence type="ECO:0008006" key="3">
    <source>
        <dbReference type="Google" id="ProtNLM"/>
    </source>
</evidence>